<comment type="caution">
    <text evidence="9">The sequence shown here is derived from an EMBL/GenBank/DDBJ whole genome shotgun (WGS) entry which is preliminary data.</text>
</comment>
<dbReference type="InterPro" id="IPR025857">
    <property type="entry name" value="MacB_PCD"/>
</dbReference>
<feature type="transmembrane region" description="Helical" evidence="6">
    <location>
        <begin position="773"/>
        <end position="796"/>
    </location>
</feature>
<comment type="subcellular location">
    <subcellularLocation>
        <location evidence="1">Cell membrane</location>
        <topology evidence="1">Multi-pass membrane protein</topology>
    </subcellularLocation>
</comment>
<feature type="domain" description="MacB-like periplasmic core" evidence="8">
    <location>
        <begin position="20"/>
        <end position="255"/>
    </location>
</feature>
<dbReference type="PANTHER" id="PTHR30572">
    <property type="entry name" value="MEMBRANE COMPONENT OF TRANSPORTER-RELATED"/>
    <property type="match status" value="1"/>
</dbReference>
<evidence type="ECO:0000256" key="5">
    <source>
        <dbReference type="ARBA" id="ARBA00023136"/>
    </source>
</evidence>
<evidence type="ECO:0000256" key="2">
    <source>
        <dbReference type="ARBA" id="ARBA00022475"/>
    </source>
</evidence>
<feature type="transmembrane region" description="Helical" evidence="6">
    <location>
        <begin position="444"/>
        <end position="463"/>
    </location>
</feature>
<sequence length="810" mass="90951">MLRNYFKIAIRNLLKNKIYSGINIIGLAMGVAAAVLLFALIHYELSFDGFHAKASRTYRVVRQVTMNDGNVDYTSGVSLAMIDAIKQEIPQFEKIVPVCGTLEPQITVLGKDPNNNTNSTKYTEDNQGICAGPEFFEVFDFKWLVGSPKVLAEPNVVVLSKKYAEKYFNKYEDAVGQYLKYNNNTVVKVVGVLEDIPLNTDLPANLVFSYASKRSNSANFGFGRFDDWGSTSSMDNLFVVLPENYTEQQANQQLEVFTKKHWEARKDNDKKIHTLSAISNMHYDERYSNYSDRIVSKKKILGIALIGLLIIFMACINFINISTAIASKRAKEVGVRKTLGSANGQLIKQFMTETMVLVGISISIGLLIARLSLPLLNTMFDYPLAAQPFAEPMLWVFVLTIFVAINVLSGIYPSLVLSSFTPLDAFRQKVKVGWTKGLSLRQGLIVFQFSIAIIMMLGTLVNFEQMRFIDKMETGYKKEGVFTFGTDTEYKNRFQTFKEKLKQIPEVQSVSLSNDEPSSDNNWQANFAYDNSPKDADFNVNMKFADGDYFSTYGIKVIAGQPYSSTDTLRKIVVNETLLRKLGVKNPEEAIGKNIRVGGWDPYPIVAVVRDFQVGSAKDEIAPLLTTIGPKFYWRGGVKLSSGNLSASVQKIEKVYNEVFPEVVFGGTFYEDKLKGFYKAEQQLGLLYRISSILAIFISCLGIFGLATFVAEQRIKEIGIRKVLGATMANITGLLSKDFIKLVLFSMLIAFPTAYYLMSQWLQDFKFRIDIQWWYFVVVGLLAVIITVVSVSYQAIKAASMNPVKSLKTE</sequence>
<feature type="domain" description="MacB-like periplasmic core" evidence="8">
    <location>
        <begin position="450"/>
        <end position="621"/>
    </location>
</feature>
<feature type="transmembrane region" description="Helical" evidence="6">
    <location>
        <begin position="686"/>
        <end position="711"/>
    </location>
</feature>
<keyword evidence="10" id="KW-1185">Reference proteome</keyword>
<evidence type="ECO:0000256" key="3">
    <source>
        <dbReference type="ARBA" id="ARBA00022692"/>
    </source>
</evidence>
<reference evidence="9" key="1">
    <citation type="journal article" date="2014" name="Int. J. Syst. Evol. Microbiol.">
        <title>Complete genome sequence of Corynebacterium casei LMG S-19264T (=DSM 44701T), isolated from a smear-ripened cheese.</title>
        <authorList>
            <consortium name="US DOE Joint Genome Institute (JGI-PGF)"/>
            <person name="Walter F."/>
            <person name="Albersmeier A."/>
            <person name="Kalinowski J."/>
            <person name="Ruckert C."/>
        </authorList>
    </citation>
    <scope>NUCLEOTIDE SEQUENCE</scope>
    <source>
        <strain evidence="9">CGMCC 1.15958</strain>
    </source>
</reference>
<evidence type="ECO:0000256" key="4">
    <source>
        <dbReference type="ARBA" id="ARBA00022989"/>
    </source>
</evidence>
<dbReference type="EMBL" id="BMKK01000005">
    <property type="protein sequence ID" value="GGD61145.1"/>
    <property type="molecule type" value="Genomic_DNA"/>
</dbReference>
<feature type="domain" description="ABC3 transporter permease C-terminal" evidence="7">
    <location>
        <begin position="305"/>
        <end position="421"/>
    </location>
</feature>
<feature type="transmembrane region" description="Helical" evidence="6">
    <location>
        <begin position="393"/>
        <end position="423"/>
    </location>
</feature>
<proteinExistence type="predicted"/>
<keyword evidence="3 6" id="KW-0812">Transmembrane</keyword>
<evidence type="ECO:0000256" key="1">
    <source>
        <dbReference type="ARBA" id="ARBA00004651"/>
    </source>
</evidence>
<dbReference type="Pfam" id="PF12704">
    <property type="entry name" value="MacB_PCD"/>
    <property type="match status" value="2"/>
</dbReference>
<accession>A0A916YV72</accession>
<evidence type="ECO:0000259" key="8">
    <source>
        <dbReference type="Pfam" id="PF12704"/>
    </source>
</evidence>
<feature type="transmembrane region" description="Helical" evidence="6">
    <location>
        <begin position="355"/>
        <end position="373"/>
    </location>
</feature>
<keyword evidence="5 6" id="KW-0472">Membrane</keyword>
<dbReference type="Proteomes" id="UP000609064">
    <property type="component" value="Unassembled WGS sequence"/>
</dbReference>
<feature type="domain" description="ABC3 transporter permease C-terminal" evidence="7">
    <location>
        <begin position="690"/>
        <end position="803"/>
    </location>
</feature>
<dbReference type="InterPro" id="IPR050250">
    <property type="entry name" value="Macrolide_Exporter_MacB"/>
</dbReference>
<evidence type="ECO:0000256" key="6">
    <source>
        <dbReference type="SAM" id="Phobius"/>
    </source>
</evidence>
<protein>
    <submittedName>
        <fullName evidence="9">ABC transporter permease</fullName>
    </submittedName>
</protein>
<dbReference type="GO" id="GO:0005886">
    <property type="term" value="C:plasma membrane"/>
    <property type="evidence" value="ECO:0007669"/>
    <property type="project" value="UniProtKB-SubCell"/>
</dbReference>
<keyword evidence="4 6" id="KW-1133">Transmembrane helix</keyword>
<dbReference type="InterPro" id="IPR003838">
    <property type="entry name" value="ABC3_permease_C"/>
</dbReference>
<dbReference type="RefSeq" id="WP_188766576.1">
    <property type="nucleotide sequence ID" value="NZ_BMKK01000005.1"/>
</dbReference>
<organism evidence="9 10">
    <name type="scientific">Emticicia aquatilis</name>
    <dbReference type="NCBI Taxonomy" id="1537369"/>
    <lineage>
        <taxon>Bacteria</taxon>
        <taxon>Pseudomonadati</taxon>
        <taxon>Bacteroidota</taxon>
        <taxon>Cytophagia</taxon>
        <taxon>Cytophagales</taxon>
        <taxon>Leadbetterellaceae</taxon>
        <taxon>Emticicia</taxon>
    </lineage>
</organism>
<feature type="transmembrane region" description="Helical" evidence="6">
    <location>
        <begin position="21"/>
        <end position="43"/>
    </location>
</feature>
<dbReference type="GO" id="GO:0022857">
    <property type="term" value="F:transmembrane transporter activity"/>
    <property type="evidence" value="ECO:0007669"/>
    <property type="project" value="TreeGrafter"/>
</dbReference>
<reference evidence="9" key="2">
    <citation type="submission" date="2020-09" db="EMBL/GenBank/DDBJ databases">
        <authorList>
            <person name="Sun Q."/>
            <person name="Zhou Y."/>
        </authorList>
    </citation>
    <scope>NUCLEOTIDE SEQUENCE</scope>
    <source>
        <strain evidence="9">CGMCC 1.15958</strain>
    </source>
</reference>
<name>A0A916YV72_9BACT</name>
<feature type="transmembrane region" description="Helical" evidence="6">
    <location>
        <begin position="300"/>
        <end position="321"/>
    </location>
</feature>
<keyword evidence="2" id="KW-1003">Cell membrane</keyword>
<gene>
    <name evidence="9" type="ORF">GCM10011514_26420</name>
</gene>
<evidence type="ECO:0000259" key="7">
    <source>
        <dbReference type="Pfam" id="PF02687"/>
    </source>
</evidence>
<feature type="transmembrane region" description="Helical" evidence="6">
    <location>
        <begin position="739"/>
        <end position="758"/>
    </location>
</feature>
<dbReference type="AlphaFoldDB" id="A0A916YV72"/>
<dbReference type="Pfam" id="PF02687">
    <property type="entry name" value="FtsX"/>
    <property type="match status" value="2"/>
</dbReference>
<dbReference type="PANTHER" id="PTHR30572:SF18">
    <property type="entry name" value="ABC-TYPE MACROLIDE FAMILY EXPORT SYSTEM PERMEASE COMPONENT 2"/>
    <property type="match status" value="1"/>
</dbReference>
<evidence type="ECO:0000313" key="9">
    <source>
        <dbReference type="EMBL" id="GGD61145.1"/>
    </source>
</evidence>
<evidence type="ECO:0000313" key="10">
    <source>
        <dbReference type="Proteomes" id="UP000609064"/>
    </source>
</evidence>